<dbReference type="SMART" id="SM00812">
    <property type="entry name" value="Alpha_L_fucos"/>
    <property type="match status" value="1"/>
</dbReference>
<dbReference type="AlphaFoldDB" id="A0A165FCQ3"/>
<feature type="domain" description="Glycoside hydrolase family 29 N-terminal" evidence="8">
    <location>
        <begin position="143"/>
        <end position="497"/>
    </location>
</feature>
<evidence type="ECO:0000313" key="9">
    <source>
        <dbReference type="EMBL" id="KZV88775.1"/>
    </source>
</evidence>
<dbReference type="STRING" id="1314781.A0A165FCQ3"/>
<accession>A0A165FCQ3</accession>
<gene>
    <name evidence="9" type="ORF">EXIGLDRAFT_772366</name>
</gene>
<dbReference type="InterPro" id="IPR016286">
    <property type="entry name" value="FUC_metazoa-typ"/>
</dbReference>
<dbReference type="PANTHER" id="PTHR10030">
    <property type="entry name" value="ALPHA-L-FUCOSIDASE"/>
    <property type="match status" value="1"/>
</dbReference>
<organism evidence="9 10">
    <name type="scientific">Exidia glandulosa HHB12029</name>
    <dbReference type="NCBI Taxonomy" id="1314781"/>
    <lineage>
        <taxon>Eukaryota</taxon>
        <taxon>Fungi</taxon>
        <taxon>Dikarya</taxon>
        <taxon>Basidiomycota</taxon>
        <taxon>Agaricomycotina</taxon>
        <taxon>Agaricomycetes</taxon>
        <taxon>Auriculariales</taxon>
        <taxon>Exidiaceae</taxon>
        <taxon>Exidia</taxon>
    </lineage>
</organism>
<dbReference type="GO" id="GO:0016139">
    <property type="term" value="P:glycoside catabolic process"/>
    <property type="evidence" value="ECO:0007669"/>
    <property type="project" value="TreeGrafter"/>
</dbReference>
<keyword evidence="4 7" id="KW-0732">Signal</keyword>
<dbReference type="OrthoDB" id="6039950at2759"/>
<dbReference type="InterPro" id="IPR017853">
    <property type="entry name" value="GH"/>
</dbReference>
<dbReference type="Pfam" id="PF01120">
    <property type="entry name" value="Alpha_L_fucos"/>
    <property type="match status" value="1"/>
</dbReference>
<dbReference type="PRINTS" id="PR00741">
    <property type="entry name" value="GLHYDRLASE29"/>
</dbReference>
<evidence type="ECO:0000256" key="5">
    <source>
        <dbReference type="ARBA" id="ARBA00022801"/>
    </source>
</evidence>
<dbReference type="EC" id="3.2.1.51" evidence="3"/>
<evidence type="ECO:0000259" key="8">
    <source>
        <dbReference type="Pfam" id="PF01120"/>
    </source>
</evidence>
<reference evidence="9 10" key="1">
    <citation type="journal article" date="2016" name="Mol. Biol. Evol.">
        <title>Comparative Genomics of Early-Diverging Mushroom-Forming Fungi Provides Insights into the Origins of Lignocellulose Decay Capabilities.</title>
        <authorList>
            <person name="Nagy L.G."/>
            <person name="Riley R."/>
            <person name="Tritt A."/>
            <person name="Adam C."/>
            <person name="Daum C."/>
            <person name="Floudas D."/>
            <person name="Sun H."/>
            <person name="Yadav J.S."/>
            <person name="Pangilinan J."/>
            <person name="Larsson K.H."/>
            <person name="Matsuura K."/>
            <person name="Barry K."/>
            <person name="Labutti K."/>
            <person name="Kuo R."/>
            <person name="Ohm R.A."/>
            <person name="Bhattacharya S.S."/>
            <person name="Shirouzu T."/>
            <person name="Yoshinaga Y."/>
            <person name="Martin F.M."/>
            <person name="Grigoriev I.V."/>
            <person name="Hibbett D.S."/>
        </authorList>
    </citation>
    <scope>NUCLEOTIDE SEQUENCE [LARGE SCALE GENOMIC DNA]</scope>
    <source>
        <strain evidence="9 10">HHB12029</strain>
    </source>
</reference>
<evidence type="ECO:0000256" key="6">
    <source>
        <dbReference type="ARBA" id="ARBA00023295"/>
    </source>
</evidence>
<dbReference type="Gene3D" id="3.20.20.80">
    <property type="entry name" value="Glycosidases"/>
    <property type="match status" value="1"/>
</dbReference>
<keyword evidence="5" id="KW-0378">Hydrolase</keyword>
<comment type="similarity">
    <text evidence="2">Belongs to the glycosyl hydrolase 29 family.</text>
</comment>
<protein>
    <recommendedName>
        <fullName evidence="3">alpha-L-fucosidase</fullName>
        <ecNumber evidence="3">3.2.1.51</ecNumber>
    </recommendedName>
</protein>
<evidence type="ECO:0000313" key="10">
    <source>
        <dbReference type="Proteomes" id="UP000077266"/>
    </source>
</evidence>
<keyword evidence="6" id="KW-0326">Glycosidase</keyword>
<dbReference type="Proteomes" id="UP000077266">
    <property type="component" value="Unassembled WGS sequence"/>
</dbReference>
<comment type="function">
    <text evidence="1">Alpha-L-fucosidase is responsible for hydrolyzing the alpha-1,6-linked fucose joined to the reducing-end N-acetylglucosamine of the carbohydrate moieties of glycoproteins.</text>
</comment>
<sequence>MLTPQSLVPLALVASLSLAVSVPRADAPAPAPQLEISAASLTSKWIEGSDFVQIIEATIANTGNTTWLTRADDLQVTVSSDSVVTVSPGTLQRLQPTETAAVRIGVKNKAGVNPGTTCDVTLEASWAGGTTNFDISGPCGIGKFTATEGSLETHSTPDWFDDAKYGIFIHWGLYSAPAYGSITPNEEYSEWYWQHLNNPDDATQTFQYHKETYGTNFNYDDFVANFTGKKFDPKAWMQLISDAGAKYVVPVTKHHDGFALFNFPESISKRSSVHMGPKRDFIKELLDTAKSQFPDIHRGTYFSMPEWYNPAYARYSDGGSFQGGPPVNPYTGEEIPYTGYVEVGDFVTGIQRPQMDVLAYEYETEIMWCDIGGANNSTLMASAWLNWARDKGRQVTFNSRCGIRGDYDTPEYSSNSGIVERKWETCRGLDPFSFGYNYVTPDDGYLTSEEIVQTLVDIVSKNGNFLLDIGPKNDGTIPQIMETNLLGAGKWITAHAESIFGTRYWTRSPGTDNVRFTTTPDAFYIHLFAAPTGAVAINFPLPLREGDKVTIVGGKLAGKDASLTKNSDGTFTLAGSTAIAAADQFAWTFKIAYES</sequence>
<name>A0A165FCQ3_EXIGL</name>
<keyword evidence="10" id="KW-1185">Reference proteome</keyword>
<dbReference type="InParanoid" id="A0A165FCQ3"/>
<evidence type="ECO:0000256" key="7">
    <source>
        <dbReference type="SAM" id="SignalP"/>
    </source>
</evidence>
<evidence type="ECO:0000256" key="4">
    <source>
        <dbReference type="ARBA" id="ARBA00022729"/>
    </source>
</evidence>
<evidence type="ECO:0000256" key="3">
    <source>
        <dbReference type="ARBA" id="ARBA00012662"/>
    </source>
</evidence>
<dbReference type="PANTHER" id="PTHR10030:SF37">
    <property type="entry name" value="ALPHA-L-FUCOSIDASE-RELATED"/>
    <property type="match status" value="1"/>
</dbReference>
<dbReference type="GO" id="GO:0004560">
    <property type="term" value="F:alpha-L-fucosidase activity"/>
    <property type="evidence" value="ECO:0007669"/>
    <property type="project" value="UniProtKB-EC"/>
</dbReference>
<feature type="signal peptide" evidence="7">
    <location>
        <begin position="1"/>
        <end position="19"/>
    </location>
</feature>
<dbReference type="EMBL" id="KV426090">
    <property type="protein sequence ID" value="KZV88775.1"/>
    <property type="molecule type" value="Genomic_DNA"/>
</dbReference>
<evidence type="ECO:0000256" key="2">
    <source>
        <dbReference type="ARBA" id="ARBA00007951"/>
    </source>
</evidence>
<dbReference type="InterPro" id="IPR000933">
    <property type="entry name" value="Glyco_hydro_29"/>
</dbReference>
<dbReference type="InterPro" id="IPR057739">
    <property type="entry name" value="Glyco_hydro_29_N"/>
</dbReference>
<proteinExistence type="inferred from homology"/>
<dbReference type="GO" id="GO:0006004">
    <property type="term" value="P:fucose metabolic process"/>
    <property type="evidence" value="ECO:0007669"/>
    <property type="project" value="InterPro"/>
</dbReference>
<evidence type="ECO:0000256" key="1">
    <source>
        <dbReference type="ARBA" id="ARBA00004071"/>
    </source>
</evidence>
<feature type="chain" id="PRO_5025675111" description="alpha-L-fucosidase" evidence="7">
    <location>
        <begin position="20"/>
        <end position="595"/>
    </location>
</feature>
<dbReference type="SUPFAM" id="SSF51445">
    <property type="entry name" value="(Trans)glycosidases"/>
    <property type="match status" value="1"/>
</dbReference>